<dbReference type="Proteomes" id="UP000325113">
    <property type="component" value="Unassembled WGS sequence"/>
</dbReference>
<evidence type="ECO:0000256" key="8">
    <source>
        <dbReference type="ARBA" id="ARBA00022837"/>
    </source>
</evidence>
<evidence type="ECO:0000313" key="20">
    <source>
        <dbReference type="Proteomes" id="UP000325113"/>
    </source>
</evidence>
<keyword evidence="5" id="KW-0479">Metal-binding</keyword>
<dbReference type="SUPFAM" id="SSF47473">
    <property type="entry name" value="EF-hand"/>
    <property type="match status" value="2"/>
</dbReference>
<evidence type="ECO:0000313" key="18">
    <source>
        <dbReference type="EMBL" id="KAA0162525.1"/>
    </source>
</evidence>
<dbReference type="Pfam" id="PF13405">
    <property type="entry name" value="EF-hand_6"/>
    <property type="match status" value="1"/>
</dbReference>
<keyword evidence="9" id="KW-0809">Transit peptide</keyword>
<dbReference type="PROSITE" id="PS50222">
    <property type="entry name" value="EF_HAND_2"/>
    <property type="match status" value="4"/>
</dbReference>
<feature type="domain" description="EF-hand" evidence="16">
    <location>
        <begin position="521"/>
        <end position="556"/>
    </location>
</feature>
<comment type="caution">
    <text evidence="17">The sequence shown here is derived from an EMBL/GenBank/DDBJ whole genome shotgun (WGS) entry which is preliminary data.</text>
</comment>
<dbReference type="InterPro" id="IPR002048">
    <property type="entry name" value="EF_hand_dom"/>
</dbReference>
<feature type="signal peptide" evidence="15">
    <location>
        <begin position="1"/>
        <end position="31"/>
    </location>
</feature>
<dbReference type="GO" id="GO:0005758">
    <property type="term" value="C:mitochondrial intermembrane space"/>
    <property type="evidence" value="ECO:0007669"/>
    <property type="project" value="UniProtKB-SubCell"/>
</dbReference>
<evidence type="ECO:0000256" key="10">
    <source>
        <dbReference type="ARBA" id="ARBA00023065"/>
    </source>
</evidence>
<dbReference type="GO" id="GO:0036444">
    <property type="term" value="P:calcium import into the mitochondrion"/>
    <property type="evidence" value="ECO:0007669"/>
    <property type="project" value="TreeGrafter"/>
</dbReference>
<evidence type="ECO:0000256" key="7">
    <source>
        <dbReference type="ARBA" id="ARBA00022792"/>
    </source>
</evidence>
<sequence length="587" mass="60961">MFRRMPAMGRAAAAMAAAAVGAGATIGVAEAAPSRSEILQGEYENRLRRFANPEKLFEYFASVEDPDSGEPLMVPEDMVRALVPYNRLLGGRVGSPNPKFRFAARKEKSSPAVRDQYTADVAAVAASASTAGLASTPAASAAALSLLLARATGTVDNGTHLAALHAAGISHGALTDAVETLAGVTDDGCEGVEDPELGSAVVAELRRMKTWATFAAIVDSDGDGDVDFGEFVTALTLLELGRTATDDAPSLRLAFRTFDVNRNGQLEPAEGVEMLAALRRGSNVGAAVRDKSVAGTSQGRMAKAHTALLARMTSVGEPAEPATGATAGASSHRLLLPQVVGFRRRLRTALHRAEFEALDVDRSGRLSPAEFARLFASRVRPDMAEVIIRRAEANIGGILAPVAPEAETSAEDGAEAGAEAGAGAGAGAEAGPEMGSSKAAAAKASRVAAQARDDATGCVTLEEMQVLDELLDHTAMLEVALRAAHHAEGGHARLGVSRAGFRRATRAVLSSIPDRDGPCMLTETQENVIFALFDADGDGTLSAEELCGALRSAAGRELSRPRGWPLLRALARVPKCAMQAVGLGDDR</sequence>
<keyword evidence="12" id="KW-0472">Membrane</keyword>
<feature type="domain" description="EF-hand" evidence="16">
    <location>
        <begin position="206"/>
        <end position="241"/>
    </location>
</feature>
<keyword evidence="4" id="KW-0109">Calcium transport</keyword>
<evidence type="ECO:0000256" key="11">
    <source>
        <dbReference type="ARBA" id="ARBA00023128"/>
    </source>
</evidence>
<evidence type="ECO:0000256" key="13">
    <source>
        <dbReference type="ARBA" id="ARBA00038333"/>
    </source>
</evidence>
<dbReference type="Pfam" id="PF13202">
    <property type="entry name" value="EF-hand_5"/>
    <property type="match status" value="1"/>
</dbReference>
<evidence type="ECO:0000256" key="1">
    <source>
        <dbReference type="ARBA" id="ARBA00004273"/>
    </source>
</evidence>
<name>A0A5A8DE29_CAFRO</name>
<keyword evidence="15" id="KW-0732">Signal</keyword>
<dbReference type="GO" id="GO:0005509">
    <property type="term" value="F:calcium ion binding"/>
    <property type="evidence" value="ECO:0007669"/>
    <property type="project" value="InterPro"/>
</dbReference>
<feature type="domain" description="EF-hand" evidence="16">
    <location>
        <begin position="246"/>
        <end position="281"/>
    </location>
</feature>
<keyword evidence="8" id="KW-0106">Calcium</keyword>
<evidence type="ECO:0000313" key="17">
    <source>
        <dbReference type="EMBL" id="KAA0162161.1"/>
    </source>
</evidence>
<accession>A0A5A8DE29</accession>
<keyword evidence="7" id="KW-0999">Mitochondrion inner membrane</keyword>
<dbReference type="Gene3D" id="1.10.238.10">
    <property type="entry name" value="EF-hand"/>
    <property type="match status" value="2"/>
</dbReference>
<dbReference type="InterPro" id="IPR018247">
    <property type="entry name" value="EF_Hand_1_Ca_BS"/>
</dbReference>
<dbReference type="InterPro" id="IPR039800">
    <property type="entry name" value="MICU1/2/3"/>
</dbReference>
<dbReference type="GO" id="GO:1990246">
    <property type="term" value="C:uniplex complex"/>
    <property type="evidence" value="ECO:0007669"/>
    <property type="project" value="TreeGrafter"/>
</dbReference>
<evidence type="ECO:0000256" key="15">
    <source>
        <dbReference type="SAM" id="SignalP"/>
    </source>
</evidence>
<evidence type="ECO:0000256" key="14">
    <source>
        <dbReference type="SAM" id="MobiDB-lite"/>
    </source>
</evidence>
<reference evidence="19 20" key="1">
    <citation type="submission" date="2019-07" db="EMBL/GenBank/DDBJ databases">
        <title>Genomes of Cafeteria roenbergensis.</title>
        <authorList>
            <person name="Fischer M.G."/>
            <person name="Hackl T."/>
            <person name="Roman M."/>
        </authorList>
    </citation>
    <scope>NUCLEOTIDE SEQUENCE [LARGE SCALE GENOMIC DNA]</scope>
    <source>
        <strain evidence="17 20">Cflag</strain>
        <strain evidence="18 19">RCC970-E3</strain>
    </source>
</reference>
<dbReference type="InterPro" id="IPR011992">
    <property type="entry name" value="EF-hand-dom_pair"/>
</dbReference>
<comment type="similarity">
    <text evidence="13">Belongs to the MICU1 family. MICU1 subfamily.</text>
</comment>
<proteinExistence type="inferred from homology"/>
<evidence type="ECO:0000256" key="6">
    <source>
        <dbReference type="ARBA" id="ARBA00022737"/>
    </source>
</evidence>
<dbReference type="GO" id="GO:0051560">
    <property type="term" value="P:mitochondrial calcium ion homeostasis"/>
    <property type="evidence" value="ECO:0007669"/>
    <property type="project" value="TreeGrafter"/>
</dbReference>
<protein>
    <recommendedName>
        <fullName evidence="16">EF-hand domain-containing protein</fullName>
    </recommendedName>
</protein>
<evidence type="ECO:0000256" key="4">
    <source>
        <dbReference type="ARBA" id="ARBA00022568"/>
    </source>
</evidence>
<dbReference type="SMART" id="SM00054">
    <property type="entry name" value="EFh"/>
    <property type="match status" value="4"/>
</dbReference>
<feature type="chain" id="PRO_5036136817" description="EF-hand domain-containing protein" evidence="15">
    <location>
        <begin position="32"/>
        <end position="587"/>
    </location>
</feature>
<keyword evidence="10" id="KW-0406">Ion transport</keyword>
<dbReference type="PANTHER" id="PTHR12294">
    <property type="entry name" value="EF HAND DOMAIN FAMILY A1,A2-RELATED"/>
    <property type="match status" value="1"/>
</dbReference>
<evidence type="ECO:0000256" key="12">
    <source>
        <dbReference type="ARBA" id="ARBA00023136"/>
    </source>
</evidence>
<dbReference type="Proteomes" id="UP000324907">
    <property type="component" value="Unassembled WGS sequence"/>
</dbReference>
<dbReference type="EMBL" id="VLTM01000029">
    <property type="protein sequence ID" value="KAA0162161.1"/>
    <property type="molecule type" value="Genomic_DNA"/>
</dbReference>
<dbReference type="PANTHER" id="PTHR12294:SF1">
    <property type="entry name" value="CALCIUM UPTAKE PROTEIN 1, MITOCHONDRIAL"/>
    <property type="match status" value="1"/>
</dbReference>
<feature type="region of interest" description="Disordered" evidence="14">
    <location>
        <begin position="406"/>
        <end position="434"/>
    </location>
</feature>
<gene>
    <name evidence="18" type="ORF">FNF28_04699</name>
    <name evidence="17" type="ORF">FNF31_03396</name>
</gene>
<evidence type="ECO:0000256" key="2">
    <source>
        <dbReference type="ARBA" id="ARBA00004569"/>
    </source>
</evidence>
<keyword evidence="6" id="KW-0677">Repeat</keyword>
<evidence type="ECO:0000256" key="3">
    <source>
        <dbReference type="ARBA" id="ARBA00022448"/>
    </source>
</evidence>
<dbReference type="AlphaFoldDB" id="A0A5A8DE29"/>
<dbReference type="PROSITE" id="PS00018">
    <property type="entry name" value="EF_HAND_1"/>
    <property type="match status" value="3"/>
</dbReference>
<evidence type="ECO:0000256" key="9">
    <source>
        <dbReference type="ARBA" id="ARBA00022946"/>
    </source>
</evidence>
<organism evidence="17 20">
    <name type="scientific">Cafeteria roenbergensis</name>
    <name type="common">Marine flagellate</name>
    <dbReference type="NCBI Taxonomy" id="33653"/>
    <lineage>
        <taxon>Eukaryota</taxon>
        <taxon>Sar</taxon>
        <taxon>Stramenopiles</taxon>
        <taxon>Bigyra</taxon>
        <taxon>Opalozoa</taxon>
        <taxon>Bicosoecida</taxon>
        <taxon>Cafeteriaceae</taxon>
        <taxon>Cafeteria</taxon>
    </lineage>
</organism>
<evidence type="ECO:0000259" key="16">
    <source>
        <dbReference type="PROSITE" id="PS50222"/>
    </source>
</evidence>
<dbReference type="EMBL" id="VLTL01000080">
    <property type="protein sequence ID" value="KAA0162525.1"/>
    <property type="molecule type" value="Genomic_DNA"/>
</dbReference>
<evidence type="ECO:0000256" key="5">
    <source>
        <dbReference type="ARBA" id="ARBA00022723"/>
    </source>
</evidence>
<keyword evidence="3" id="KW-0813">Transport</keyword>
<comment type="subcellular location">
    <subcellularLocation>
        <location evidence="1">Mitochondrion inner membrane</location>
    </subcellularLocation>
    <subcellularLocation>
        <location evidence="2">Mitochondrion intermembrane space</location>
    </subcellularLocation>
</comment>
<feature type="domain" description="EF-hand" evidence="16">
    <location>
        <begin position="355"/>
        <end position="381"/>
    </location>
</feature>
<keyword evidence="11" id="KW-0496">Mitochondrion</keyword>
<evidence type="ECO:0000313" key="19">
    <source>
        <dbReference type="Proteomes" id="UP000324907"/>
    </source>
</evidence>